<dbReference type="Proteomes" id="UP000001422">
    <property type="component" value="Chromosome"/>
</dbReference>
<dbReference type="InterPro" id="IPR045861">
    <property type="entry name" value="CorA_cytoplasmic_dom"/>
</dbReference>
<dbReference type="eggNOG" id="COG0598">
    <property type="taxonomic scope" value="Bacteria"/>
</dbReference>
<sequence length="214" mass="23799">MARQVRRSSNAVKPRRLSERPGDLPGPLFVHGGLAPTGLSALLFRPDGVSTHLDLTLEQLQDLLQQGEPLWVRIKGLGSPGLLAQVMSMLRVPDDLQPVLVETPQRTRVDAVGDVLQVVTHRLSMGASGRVISEQVGVVLMPNLVLTVEEVPRRMAFPEFTEWLVKLPDSPDRALLDDIFFFLLDEVLPLLEDLAEELDQLEEASLRRPTPRLL</sequence>
<dbReference type="AlphaFoldDB" id="Q7U9V7"/>
<name>Q7U9V7_PARMW</name>
<dbReference type="Gene3D" id="3.30.460.20">
    <property type="entry name" value="CorA soluble domain-like"/>
    <property type="match status" value="1"/>
</dbReference>
<dbReference type="HOGENOM" id="CLU_1288352_0_0_3"/>
<evidence type="ECO:0000256" key="1">
    <source>
        <dbReference type="SAM" id="MobiDB-lite"/>
    </source>
</evidence>
<feature type="region of interest" description="Disordered" evidence="1">
    <location>
        <begin position="1"/>
        <end position="25"/>
    </location>
</feature>
<dbReference type="KEGG" id="syw:SYNW0146"/>
<keyword evidence="3" id="KW-1185">Reference proteome</keyword>
<organism evidence="2 3">
    <name type="scientific">Parasynechococcus marenigrum (strain WH8102)</name>
    <dbReference type="NCBI Taxonomy" id="84588"/>
    <lineage>
        <taxon>Bacteria</taxon>
        <taxon>Bacillati</taxon>
        <taxon>Cyanobacteriota</taxon>
        <taxon>Cyanophyceae</taxon>
        <taxon>Synechococcales</taxon>
        <taxon>Prochlorococcaceae</taxon>
        <taxon>Parasynechococcus</taxon>
        <taxon>Parasynechococcus marenigrum</taxon>
    </lineage>
</organism>
<protein>
    <submittedName>
        <fullName evidence="2">Cation (Mg/Co) transporter, MIT family</fullName>
    </submittedName>
</protein>
<dbReference type="RefSeq" id="WP_011127022.1">
    <property type="nucleotide sequence ID" value="NC_005070.1"/>
</dbReference>
<proteinExistence type="predicted"/>
<dbReference type="EMBL" id="BX569689">
    <property type="protein sequence ID" value="CAE06661.1"/>
    <property type="molecule type" value="Genomic_DNA"/>
</dbReference>
<evidence type="ECO:0000313" key="3">
    <source>
        <dbReference type="Proteomes" id="UP000001422"/>
    </source>
</evidence>
<accession>Q7U9V7</accession>
<evidence type="ECO:0000313" key="2">
    <source>
        <dbReference type="EMBL" id="CAE06661.1"/>
    </source>
</evidence>
<dbReference type="SUPFAM" id="SSF143865">
    <property type="entry name" value="CorA soluble domain-like"/>
    <property type="match status" value="1"/>
</dbReference>
<reference evidence="2 3" key="1">
    <citation type="journal article" date="2003" name="Nature">
        <title>The genome of a motile marine Synechococcus.</title>
        <authorList>
            <person name="Palenik B."/>
            <person name="Brahamsha B."/>
            <person name="Larimer F."/>
            <person name="Land M."/>
            <person name="Hauser L."/>
            <person name="Chain P."/>
            <person name="Lamerdin J."/>
            <person name="Regala W."/>
            <person name="Allen E.A."/>
            <person name="McCarren J."/>
            <person name="Paulsen I."/>
            <person name="Dufresne A."/>
            <person name="Partensky F."/>
            <person name="Webb E."/>
            <person name="Waterbury J."/>
        </authorList>
    </citation>
    <scope>NUCLEOTIDE SEQUENCE [LARGE SCALE GENOMIC DNA]</scope>
    <source>
        <strain evidence="2 3">WH8102</strain>
    </source>
</reference>
<gene>
    <name evidence="2" type="ordered locus">SYNW0146</name>
</gene>
<dbReference type="STRING" id="84588.SYNW0146"/>